<reference evidence="5" key="1">
    <citation type="submission" date="2020-12" db="UniProtKB">
        <authorList>
            <consortium name="WormBaseParasite"/>
        </authorList>
    </citation>
    <scope>IDENTIFICATION</scope>
    <source>
        <strain evidence="5">MHco3</strain>
    </source>
</reference>
<name>A0A7I4Y0T0_HAECO</name>
<dbReference type="WBParaSite" id="HCON_00029890-00001">
    <property type="protein sequence ID" value="HCON_00029890-00001"/>
    <property type="gene ID" value="HCON_00029890"/>
</dbReference>
<dbReference type="OMA" id="WTDSRYH"/>
<sequence>MDDILSREQLVPPFTLMKRGQSDSVTVEDFILANLNDGDWIGIDPSLYAYEHGEKLVRKLKSMGISVASIRGNLVDEFWDDRPPLQSKGPIILTPDEHGCPVKDKLTDLRKRIAQKKCDSIILSALDDIMWLLNIRGFDIKYNPLAYSYVLVTPSEVHLFMDKADDAMRKYLESEAVTLHPYADAYDFMAKWYEQQAGLNKHKPRIRDSAALVSFLMWLETELLEGRFYSEIEVASKIESMRAALDKYVGLSTFSISAAGDHAAKPHHHPEGEAGKRLVTADEVYLLDSGAHYRDGTTDVTRTVWISSKSPIPQDFIRNNTLVLKGHINLANTVFPQGLTGIRLDTLARHALWQVGLDYGHGTGHGVGHFLNVHEGPASFGHQTASYDSDAWIREGMILTIEPGYYAEGKWGTRIENCYEVVRANVPSGANFLGFRALTLVPIQTSIIDKSMLTADEINWLNSYHDRVLSVVGKFLENSGKTAESKWLQKQCAHIQ</sequence>
<dbReference type="InterPro" id="IPR000994">
    <property type="entry name" value="Pept_M24"/>
</dbReference>
<dbReference type="GO" id="GO:0004177">
    <property type="term" value="F:aminopeptidase activity"/>
    <property type="evidence" value="ECO:0007669"/>
    <property type="project" value="UniProtKB-ARBA"/>
</dbReference>
<evidence type="ECO:0000313" key="4">
    <source>
        <dbReference type="Proteomes" id="UP000025227"/>
    </source>
</evidence>
<dbReference type="InterPro" id="IPR029149">
    <property type="entry name" value="Creatin/AminoP/Spt16_N"/>
</dbReference>
<dbReference type="Pfam" id="PF16188">
    <property type="entry name" value="Peptidase_M24_C"/>
    <property type="match status" value="1"/>
</dbReference>
<dbReference type="Proteomes" id="UP000025227">
    <property type="component" value="Unplaced"/>
</dbReference>
<evidence type="ECO:0000259" key="2">
    <source>
        <dbReference type="Pfam" id="PF00557"/>
    </source>
</evidence>
<dbReference type="Gene3D" id="3.40.350.10">
    <property type="entry name" value="Creatinase/prolidase N-terminal domain"/>
    <property type="match status" value="1"/>
</dbReference>
<protein>
    <submittedName>
        <fullName evidence="5">Xaa-Pro aminopeptidase P</fullName>
    </submittedName>
</protein>
<evidence type="ECO:0000259" key="3">
    <source>
        <dbReference type="Pfam" id="PF16188"/>
    </source>
</evidence>
<feature type="domain" description="Peptidase M24 C-terminal" evidence="3">
    <location>
        <begin position="431"/>
        <end position="495"/>
    </location>
</feature>
<dbReference type="PANTHER" id="PTHR43763:SF6">
    <property type="entry name" value="XAA-PRO AMINOPEPTIDASE 1"/>
    <property type="match status" value="1"/>
</dbReference>
<dbReference type="PANTHER" id="PTHR43763">
    <property type="entry name" value="XAA-PRO AMINOPEPTIDASE 1"/>
    <property type="match status" value="1"/>
</dbReference>
<dbReference type="InterPro" id="IPR036005">
    <property type="entry name" value="Creatinase/aminopeptidase-like"/>
</dbReference>
<evidence type="ECO:0000256" key="1">
    <source>
        <dbReference type="ARBA" id="ARBA00008766"/>
    </source>
</evidence>
<evidence type="ECO:0000313" key="5">
    <source>
        <dbReference type="WBParaSite" id="HCON_00029890-00001"/>
    </source>
</evidence>
<proteinExistence type="inferred from homology"/>
<dbReference type="Pfam" id="PF16189">
    <property type="entry name" value="Creatinase_N_2"/>
    <property type="match status" value="1"/>
</dbReference>
<feature type="domain" description="Peptidase M24" evidence="2">
    <location>
        <begin position="209"/>
        <end position="421"/>
    </location>
</feature>
<organism evidence="4 5">
    <name type="scientific">Haemonchus contortus</name>
    <name type="common">Barber pole worm</name>
    <dbReference type="NCBI Taxonomy" id="6289"/>
    <lineage>
        <taxon>Eukaryota</taxon>
        <taxon>Metazoa</taxon>
        <taxon>Ecdysozoa</taxon>
        <taxon>Nematoda</taxon>
        <taxon>Chromadorea</taxon>
        <taxon>Rhabditida</taxon>
        <taxon>Rhabditina</taxon>
        <taxon>Rhabditomorpha</taxon>
        <taxon>Strongyloidea</taxon>
        <taxon>Trichostrongylidae</taxon>
        <taxon>Haemonchus</taxon>
    </lineage>
</organism>
<comment type="similarity">
    <text evidence="1">Belongs to the peptidase M24B family.</text>
</comment>
<dbReference type="AlphaFoldDB" id="A0A7I4Y0T0"/>
<dbReference type="Gene3D" id="3.90.230.10">
    <property type="entry name" value="Creatinase/methionine aminopeptidase superfamily"/>
    <property type="match status" value="1"/>
</dbReference>
<accession>A0A7I4Y0T0</accession>
<dbReference type="Pfam" id="PF00557">
    <property type="entry name" value="Peptidase_M24"/>
    <property type="match status" value="1"/>
</dbReference>
<dbReference type="OrthoDB" id="9995434at2759"/>
<dbReference type="FunFam" id="3.90.230.10:FF:000009">
    <property type="entry name" value="xaa-Pro aminopeptidase 2"/>
    <property type="match status" value="1"/>
</dbReference>
<dbReference type="InterPro" id="IPR050422">
    <property type="entry name" value="X-Pro_aminopeptidase_P"/>
</dbReference>
<dbReference type="SUPFAM" id="SSF55920">
    <property type="entry name" value="Creatinase/aminopeptidase"/>
    <property type="match status" value="1"/>
</dbReference>
<keyword evidence="4" id="KW-1185">Reference proteome</keyword>
<dbReference type="InterPro" id="IPR032416">
    <property type="entry name" value="Peptidase_M24_C"/>
</dbReference>